<evidence type="ECO:0000256" key="1">
    <source>
        <dbReference type="SAM" id="Phobius"/>
    </source>
</evidence>
<sequence>MADSVRIGARPIGYWVSAMPRVNTMKIRNFALAMAAVGFINIGMRLVIREPTKLSDLCAVDSTGNVVVDKVAVGTIAKSQGDYYVEEDEANFILLSKCDKGGCGPFDQRLLREHVGASVRAEFCSKHAAKLIISDKVTFQLTQQYLDDNLATIQRNGGLMNKLAFYWIGFWLVLLVAVELRTRTRSA</sequence>
<gene>
    <name evidence="2" type="ORF">BLA18112_03322</name>
</gene>
<proteinExistence type="predicted"/>
<dbReference type="AlphaFoldDB" id="A0A6P2W579"/>
<feature type="transmembrane region" description="Helical" evidence="1">
    <location>
        <begin position="29"/>
        <end position="48"/>
    </location>
</feature>
<evidence type="ECO:0000313" key="2">
    <source>
        <dbReference type="EMBL" id="VWC91025.1"/>
    </source>
</evidence>
<feature type="transmembrane region" description="Helical" evidence="1">
    <location>
        <begin position="164"/>
        <end position="182"/>
    </location>
</feature>
<keyword evidence="1" id="KW-0812">Transmembrane</keyword>
<dbReference type="EMBL" id="CABVQI010000009">
    <property type="protein sequence ID" value="VWC91025.1"/>
    <property type="molecule type" value="Genomic_DNA"/>
</dbReference>
<evidence type="ECO:0000313" key="3">
    <source>
        <dbReference type="Proteomes" id="UP000494274"/>
    </source>
</evidence>
<organism evidence="2 3">
    <name type="scientific">Burkholderia lata (strain ATCC 17760 / DSM 23089 / LMG 22485 / NCIMB 9086 / R18194 / 383)</name>
    <dbReference type="NCBI Taxonomy" id="482957"/>
    <lineage>
        <taxon>Bacteria</taxon>
        <taxon>Pseudomonadati</taxon>
        <taxon>Pseudomonadota</taxon>
        <taxon>Betaproteobacteria</taxon>
        <taxon>Burkholderiales</taxon>
        <taxon>Burkholderiaceae</taxon>
        <taxon>Burkholderia</taxon>
        <taxon>Burkholderia cepacia complex</taxon>
    </lineage>
</organism>
<protein>
    <recommendedName>
        <fullName evidence="4">Transmembrane protein</fullName>
    </recommendedName>
</protein>
<evidence type="ECO:0008006" key="4">
    <source>
        <dbReference type="Google" id="ProtNLM"/>
    </source>
</evidence>
<keyword evidence="1" id="KW-0472">Membrane</keyword>
<keyword evidence="1" id="KW-1133">Transmembrane helix</keyword>
<name>A0A6P2W579_BURL3</name>
<reference evidence="2 3" key="1">
    <citation type="submission" date="2019-09" db="EMBL/GenBank/DDBJ databases">
        <authorList>
            <person name="Depoorter E."/>
        </authorList>
    </citation>
    <scope>NUCLEOTIDE SEQUENCE [LARGE SCALE GENOMIC DNA]</scope>
    <source>
        <strain evidence="2">R-18112</strain>
    </source>
</reference>
<dbReference type="Proteomes" id="UP000494274">
    <property type="component" value="Unassembled WGS sequence"/>
</dbReference>
<accession>A0A6P2W579</accession>